<reference evidence="2 3" key="1">
    <citation type="journal article" date="2018" name="Arch. Microbiol.">
        <title>New insights into the metabolic potential of the phototrophic purple bacterium Rhodopila globiformis DSM 161(T) from its draft genome sequence and evidence for a vanadium-dependent nitrogenase.</title>
        <authorList>
            <person name="Imhoff J.F."/>
            <person name="Rahn T."/>
            <person name="Kunzel S."/>
            <person name="Neulinger S.C."/>
        </authorList>
    </citation>
    <scope>NUCLEOTIDE SEQUENCE [LARGE SCALE GENOMIC DNA]</scope>
    <source>
        <strain evidence="2 3">DSM 161</strain>
    </source>
</reference>
<dbReference type="InterPro" id="IPR041916">
    <property type="entry name" value="Anti_sigma_zinc_sf"/>
</dbReference>
<evidence type="ECO:0000313" key="2">
    <source>
        <dbReference type="EMBL" id="PPQ26328.1"/>
    </source>
</evidence>
<comment type="caution">
    <text evidence="2">The sequence shown here is derived from an EMBL/GenBank/DDBJ whole genome shotgun (WGS) entry which is preliminary data.</text>
</comment>
<keyword evidence="3" id="KW-1185">Reference proteome</keyword>
<name>A0A2S6MVF7_RHOGL</name>
<dbReference type="Gene3D" id="1.10.10.1320">
    <property type="entry name" value="Anti-sigma factor, zinc-finger domain"/>
    <property type="match status" value="1"/>
</dbReference>
<dbReference type="Proteomes" id="UP000239724">
    <property type="component" value="Unassembled WGS sequence"/>
</dbReference>
<dbReference type="Pfam" id="PF13490">
    <property type="entry name" value="zf-HC2"/>
    <property type="match status" value="1"/>
</dbReference>
<feature type="domain" description="Putative zinc-finger" evidence="1">
    <location>
        <begin position="4"/>
        <end position="38"/>
    </location>
</feature>
<organism evidence="2 3">
    <name type="scientific">Rhodopila globiformis</name>
    <name type="common">Rhodopseudomonas globiformis</name>
    <dbReference type="NCBI Taxonomy" id="1071"/>
    <lineage>
        <taxon>Bacteria</taxon>
        <taxon>Pseudomonadati</taxon>
        <taxon>Pseudomonadota</taxon>
        <taxon>Alphaproteobacteria</taxon>
        <taxon>Acetobacterales</taxon>
        <taxon>Acetobacteraceae</taxon>
        <taxon>Rhodopila</taxon>
    </lineage>
</organism>
<dbReference type="InterPro" id="IPR027383">
    <property type="entry name" value="Znf_put"/>
</dbReference>
<protein>
    <recommendedName>
        <fullName evidence="1">Putative zinc-finger domain-containing protein</fullName>
    </recommendedName>
</protein>
<accession>A0A2S6MVF7</accession>
<sequence>MLSCRDVAGRASALIDGDLGARETAAMRLHLAMCRGCQRFLRQMRATRDLTQAAVKAEAQHEGEDARIAAILSELHDAKPSGD</sequence>
<dbReference type="OrthoDB" id="8374021at2"/>
<dbReference type="RefSeq" id="WP_104522796.1">
    <property type="nucleotide sequence ID" value="NZ_NHRY01000270.1"/>
</dbReference>
<evidence type="ECO:0000259" key="1">
    <source>
        <dbReference type="Pfam" id="PF13490"/>
    </source>
</evidence>
<dbReference type="EMBL" id="NHRY01000270">
    <property type="protein sequence ID" value="PPQ26328.1"/>
    <property type="molecule type" value="Genomic_DNA"/>
</dbReference>
<proteinExistence type="predicted"/>
<evidence type="ECO:0000313" key="3">
    <source>
        <dbReference type="Proteomes" id="UP000239724"/>
    </source>
</evidence>
<gene>
    <name evidence="2" type="ORF">CCS01_30360</name>
</gene>
<dbReference type="AlphaFoldDB" id="A0A2S6MVF7"/>